<comment type="catalytic activity">
    <reaction evidence="10 11">
        <text>L-glutamyl-tRNA(Gln) + L-glutamine + ATP + H2O = L-glutaminyl-tRNA(Gln) + L-glutamate + ADP + phosphate + H(+)</text>
        <dbReference type="Rhea" id="RHEA:17521"/>
        <dbReference type="Rhea" id="RHEA-COMP:9681"/>
        <dbReference type="Rhea" id="RHEA-COMP:9684"/>
        <dbReference type="ChEBI" id="CHEBI:15377"/>
        <dbReference type="ChEBI" id="CHEBI:15378"/>
        <dbReference type="ChEBI" id="CHEBI:29985"/>
        <dbReference type="ChEBI" id="CHEBI:30616"/>
        <dbReference type="ChEBI" id="CHEBI:43474"/>
        <dbReference type="ChEBI" id="CHEBI:58359"/>
        <dbReference type="ChEBI" id="CHEBI:78520"/>
        <dbReference type="ChEBI" id="CHEBI:78521"/>
        <dbReference type="ChEBI" id="CHEBI:456216"/>
    </reaction>
</comment>
<dbReference type="EC" id="6.3.5.-" evidence="11"/>
<evidence type="ECO:0000256" key="6">
    <source>
        <dbReference type="ARBA" id="ARBA00022840"/>
    </source>
</evidence>
<dbReference type="NCBIfam" id="TIGR00133">
    <property type="entry name" value="gatB"/>
    <property type="match status" value="1"/>
</dbReference>
<dbReference type="GO" id="GO:0050567">
    <property type="term" value="F:glutaminyl-tRNA synthase (glutamine-hydrolyzing) activity"/>
    <property type="evidence" value="ECO:0007669"/>
    <property type="project" value="UniProtKB-UniRule"/>
</dbReference>
<comment type="subunit">
    <text evidence="2 11">Heterotrimer of A, B and C subunits.</text>
</comment>
<dbReference type="AlphaFoldDB" id="A0A7X6DRS5"/>
<evidence type="ECO:0000256" key="1">
    <source>
        <dbReference type="ARBA" id="ARBA00005306"/>
    </source>
</evidence>
<evidence type="ECO:0000256" key="3">
    <source>
        <dbReference type="ARBA" id="ARBA00016923"/>
    </source>
</evidence>
<dbReference type="Pfam" id="PF02934">
    <property type="entry name" value="GatB_N"/>
    <property type="match status" value="1"/>
</dbReference>
<dbReference type="SUPFAM" id="SSF89095">
    <property type="entry name" value="GatB/YqeY motif"/>
    <property type="match status" value="1"/>
</dbReference>
<feature type="domain" description="Asn/Gln amidotransferase" evidence="12">
    <location>
        <begin position="327"/>
        <end position="474"/>
    </location>
</feature>
<keyword evidence="4 11" id="KW-0436">Ligase</keyword>
<evidence type="ECO:0000256" key="9">
    <source>
        <dbReference type="ARBA" id="ARBA00047380"/>
    </source>
</evidence>
<dbReference type="GO" id="GO:0006412">
    <property type="term" value="P:translation"/>
    <property type="evidence" value="ECO:0007669"/>
    <property type="project" value="UniProtKB-UniRule"/>
</dbReference>
<accession>A0A7X6DRS5</accession>
<evidence type="ECO:0000256" key="2">
    <source>
        <dbReference type="ARBA" id="ARBA00011123"/>
    </source>
</evidence>
<evidence type="ECO:0000256" key="4">
    <source>
        <dbReference type="ARBA" id="ARBA00022598"/>
    </source>
</evidence>
<evidence type="ECO:0000259" key="12">
    <source>
        <dbReference type="SMART" id="SM00845"/>
    </source>
</evidence>
<dbReference type="InterPro" id="IPR017959">
    <property type="entry name" value="Asn/Gln-tRNA_amidoTrfase_suB/E"/>
</dbReference>
<dbReference type="InterPro" id="IPR003789">
    <property type="entry name" value="Asn/Gln_tRNA_amidoTrase-B-like"/>
</dbReference>
<dbReference type="NCBIfam" id="NF004015">
    <property type="entry name" value="PRK05477.1-5"/>
    <property type="match status" value="1"/>
</dbReference>
<dbReference type="NCBIfam" id="NF004012">
    <property type="entry name" value="PRK05477.1-2"/>
    <property type="match status" value="1"/>
</dbReference>
<reference evidence="13 14" key="1">
    <citation type="journal article" date="2020" name="Nature">
        <title>Bacterial chemolithoautotrophy via manganese oxidation.</title>
        <authorList>
            <person name="Yu H."/>
            <person name="Leadbetter J.R."/>
        </authorList>
    </citation>
    <scope>NUCLEOTIDE SEQUENCE [LARGE SCALE GENOMIC DNA]</scope>
    <source>
        <strain evidence="13 14">Mn-1</strain>
    </source>
</reference>
<evidence type="ECO:0000256" key="7">
    <source>
        <dbReference type="ARBA" id="ARBA00022917"/>
    </source>
</evidence>
<keyword evidence="5 11" id="KW-0547">Nucleotide-binding</keyword>
<evidence type="ECO:0000256" key="8">
    <source>
        <dbReference type="ARBA" id="ARBA00024799"/>
    </source>
</evidence>
<keyword evidence="7 11" id="KW-0648">Protein biosynthesis</keyword>
<dbReference type="PROSITE" id="PS01234">
    <property type="entry name" value="GATB"/>
    <property type="match status" value="1"/>
</dbReference>
<protein>
    <recommendedName>
        <fullName evidence="3 11">Aspartyl/glutamyl-tRNA(Asn/Gln) amidotransferase subunit B</fullName>
        <shortName evidence="11">Asp/Glu-ADT subunit B</shortName>
        <ecNumber evidence="11">6.3.5.-</ecNumber>
    </recommendedName>
</protein>
<keyword evidence="13" id="KW-0808">Transferase</keyword>
<gene>
    <name evidence="11 13" type="primary">gatB</name>
    <name evidence="13" type="ORF">MNODULE_15700</name>
</gene>
<evidence type="ECO:0000256" key="5">
    <source>
        <dbReference type="ARBA" id="ARBA00022741"/>
    </source>
</evidence>
<comment type="function">
    <text evidence="8 11">Allows the formation of correctly charged Asn-tRNA(Asn) or Gln-tRNA(Gln) through the transamidation of misacylated Asp-tRNA(Asn) or Glu-tRNA(Gln) in organisms which lack either or both of asparaginyl-tRNA or glutaminyl-tRNA synthetases. The reaction takes place in the presence of glutamine and ATP through an activated phospho-Asp-tRNA(Asn) or phospho-Glu-tRNA(Gln).</text>
</comment>
<dbReference type="InterPro" id="IPR042114">
    <property type="entry name" value="GatB_C_1"/>
</dbReference>
<dbReference type="SUPFAM" id="SSF55931">
    <property type="entry name" value="Glutamine synthetase/guanido kinase"/>
    <property type="match status" value="1"/>
</dbReference>
<dbReference type="FunFam" id="1.10.10.410:FF:000001">
    <property type="entry name" value="Aspartyl/glutamyl-tRNA(Asn/Gln) amidotransferase subunit B"/>
    <property type="match status" value="1"/>
</dbReference>
<sequence>MKYEAVIGLEVHAQVFTESKIFCGCSTKFGQPPNSQTCPICLGHPGVLPVLNRKVVEQGIRMGLATHCKIAPYARFARKNYFYPDLPKGYQISMYELPLAEHGLVEIAVGGKMREIGLTRIHMEEDAGKNLHEGIEGASHVDLNRAGVPLLEIVSEPDLRTPEEAVAYLKKLREILVYTGVSDADMEKGNFRCDANVSLRPAGSEKFGTRAEIKNMNSFRFVQKAIEYEIARQEKILEEGGKVVQETRLWDAKSGMTFSMRSKEEAHDYRYFPEPDLVPLAVDQKWIDEIAATLPELPDAKRKRFVSEYQIPEYDAVILTGSQALAAFFEETVRLYPKPKNVSNWVMGDLLRELNNENKEIGQAQVRPRQLAAMLKMIEAGTISGKIAKTVFEEMYRSGADPEKIVEEKGLVQVSDESALEGVIDEVMTANPKEVEGYRAGKEKLLGFFVGQVMKRSGGKANPGKLNELLKKKLQT</sequence>
<organism evidence="13 14">
    <name type="scientific">Candidatus Manganitrophus noduliformans</name>
    <dbReference type="NCBI Taxonomy" id="2606439"/>
    <lineage>
        <taxon>Bacteria</taxon>
        <taxon>Pseudomonadati</taxon>
        <taxon>Nitrospirota</taxon>
        <taxon>Nitrospiria</taxon>
        <taxon>Candidatus Troglogloeales</taxon>
        <taxon>Candidatus Manganitrophaceae</taxon>
        <taxon>Candidatus Manganitrophus</taxon>
    </lineage>
</organism>
<dbReference type="InterPro" id="IPR006075">
    <property type="entry name" value="Asn/Gln-tRNA_Trfase_suB/E_cat"/>
</dbReference>
<dbReference type="GO" id="GO:0070681">
    <property type="term" value="P:glutaminyl-tRNAGln biosynthesis via transamidation"/>
    <property type="evidence" value="ECO:0007669"/>
    <property type="project" value="TreeGrafter"/>
</dbReference>
<dbReference type="SMART" id="SM00845">
    <property type="entry name" value="GatB_Yqey"/>
    <property type="match status" value="1"/>
</dbReference>
<dbReference type="FunFam" id="1.10.150.380:FF:000001">
    <property type="entry name" value="Aspartyl/glutamyl-tRNA(Asn/Gln) amidotransferase subunit B"/>
    <property type="match status" value="1"/>
</dbReference>
<dbReference type="GO" id="GO:0005524">
    <property type="term" value="F:ATP binding"/>
    <property type="evidence" value="ECO:0007669"/>
    <property type="project" value="UniProtKB-KW"/>
</dbReference>
<dbReference type="EMBL" id="VTOW01000003">
    <property type="protein sequence ID" value="NKE72193.1"/>
    <property type="molecule type" value="Genomic_DNA"/>
</dbReference>
<evidence type="ECO:0000313" key="14">
    <source>
        <dbReference type="Proteomes" id="UP000534783"/>
    </source>
</evidence>
<dbReference type="InterPro" id="IPR004413">
    <property type="entry name" value="GatB"/>
</dbReference>
<name>A0A7X6DRS5_9BACT</name>
<dbReference type="InterPro" id="IPR014746">
    <property type="entry name" value="Gln_synth/guanido_kin_cat_dom"/>
</dbReference>
<dbReference type="InterPro" id="IPR018027">
    <property type="entry name" value="Asn/Gln_amidotransferase"/>
</dbReference>
<comment type="catalytic activity">
    <reaction evidence="9 11">
        <text>L-aspartyl-tRNA(Asn) + L-glutamine + ATP + H2O = L-asparaginyl-tRNA(Asn) + L-glutamate + ADP + phosphate + 2 H(+)</text>
        <dbReference type="Rhea" id="RHEA:14513"/>
        <dbReference type="Rhea" id="RHEA-COMP:9674"/>
        <dbReference type="Rhea" id="RHEA-COMP:9677"/>
        <dbReference type="ChEBI" id="CHEBI:15377"/>
        <dbReference type="ChEBI" id="CHEBI:15378"/>
        <dbReference type="ChEBI" id="CHEBI:29985"/>
        <dbReference type="ChEBI" id="CHEBI:30616"/>
        <dbReference type="ChEBI" id="CHEBI:43474"/>
        <dbReference type="ChEBI" id="CHEBI:58359"/>
        <dbReference type="ChEBI" id="CHEBI:78515"/>
        <dbReference type="ChEBI" id="CHEBI:78516"/>
        <dbReference type="ChEBI" id="CHEBI:456216"/>
    </reaction>
</comment>
<dbReference type="Pfam" id="PF02637">
    <property type="entry name" value="GatB_Yqey"/>
    <property type="match status" value="1"/>
</dbReference>
<evidence type="ECO:0000256" key="10">
    <source>
        <dbReference type="ARBA" id="ARBA00047913"/>
    </source>
</evidence>
<dbReference type="RefSeq" id="WP_168061636.1">
    <property type="nucleotide sequence ID" value="NZ_VTOW01000003.1"/>
</dbReference>
<dbReference type="InterPro" id="IPR017958">
    <property type="entry name" value="Gln-tRNA_amidoTrfase_suB_CS"/>
</dbReference>
<dbReference type="Proteomes" id="UP000534783">
    <property type="component" value="Unassembled WGS sequence"/>
</dbReference>
<dbReference type="Gene3D" id="1.10.10.410">
    <property type="match status" value="1"/>
</dbReference>
<evidence type="ECO:0000313" key="13">
    <source>
        <dbReference type="EMBL" id="NKE72193.1"/>
    </source>
</evidence>
<dbReference type="GO" id="GO:0016740">
    <property type="term" value="F:transferase activity"/>
    <property type="evidence" value="ECO:0007669"/>
    <property type="project" value="UniProtKB-KW"/>
</dbReference>
<dbReference type="HAMAP" id="MF_00121">
    <property type="entry name" value="GatB"/>
    <property type="match status" value="1"/>
</dbReference>
<dbReference type="NCBIfam" id="NF004014">
    <property type="entry name" value="PRK05477.1-4"/>
    <property type="match status" value="1"/>
</dbReference>
<evidence type="ECO:0000256" key="11">
    <source>
        <dbReference type="HAMAP-Rule" id="MF_00121"/>
    </source>
</evidence>
<comment type="similarity">
    <text evidence="1 11">Belongs to the GatB/GatE family. GatB subfamily.</text>
</comment>
<keyword evidence="14" id="KW-1185">Reference proteome</keyword>
<keyword evidence="6 11" id="KW-0067">ATP-binding</keyword>
<comment type="caution">
    <text evidence="13">The sequence shown here is derived from an EMBL/GenBank/DDBJ whole genome shotgun (WGS) entry which is preliminary data.</text>
</comment>
<dbReference type="InterPro" id="IPR023168">
    <property type="entry name" value="GatB_Yqey_C_2"/>
</dbReference>
<dbReference type="PANTHER" id="PTHR11659:SF0">
    <property type="entry name" value="GLUTAMYL-TRNA(GLN) AMIDOTRANSFERASE SUBUNIT B, MITOCHONDRIAL"/>
    <property type="match status" value="1"/>
</dbReference>
<dbReference type="Gene3D" id="1.10.150.380">
    <property type="entry name" value="GatB domain, N-terminal subdomain"/>
    <property type="match status" value="1"/>
</dbReference>
<proteinExistence type="inferred from homology"/>
<dbReference type="PANTHER" id="PTHR11659">
    <property type="entry name" value="GLUTAMYL-TRNA GLN AMIDOTRANSFERASE SUBUNIT B MITOCHONDRIAL AND PROKARYOTIC PET112-RELATED"/>
    <property type="match status" value="1"/>
</dbReference>